<protein>
    <submittedName>
        <fullName evidence="1">Uncharacterized protein</fullName>
    </submittedName>
</protein>
<accession>A0A645HFG4</accession>
<reference evidence="1" key="1">
    <citation type="submission" date="2019-08" db="EMBL/GenBank/DDBJ databases">
        <authorList>
            <person name="Kucharzyk K."/>
            <person name="Murdoch R.W."/>
            <person name="Higgins S."/>
            <person name="Loffler F."/>
        </authorList>
    </citation>
    <scope>NUCLEOTIDE SEQUENCE</scope>
</reference>
<sequence>MVEEYVLKRDAALKCAVLHGIDFIVAFCAMITGEKQIWRKSGRIERYAAHDAIIQRVARRTSVVHSRAKHHNCLCVQVFINVFRRIDVGRRFVDDYGINDHCKNKSCQAKCDKPPKNLPKKLHQTIRLPESN</sequence>
<organism evidence="1">
    <name type="scientific">bioreactor metagenome</name>
    <dbReference type="NCBI Taxonomy" id="1076179"/>
    <lineage>
        <taxon>unclassified sequences</taxon>
        <taxon>metagenomes</taxon>
        <taxon>ecological metagenomes</taxon>
    </lineage>
</organism>
<dbReference type="EMBL" id="VSSQ01092156">
    <property type="protein sequence ID" value="MPN37480.1"/>
    <property type="molecule type" value="Genomic_DNA"/>
</dbReference>
<gene>
    <name evidence="1" type="ORF">SDC9_184999</name>
</gene>
<name>A0A645HFG4_9ZZZZ</name>
<dbReference type="AlphaFoldDB" id="A0A645HFG4"/>
<comment type="caution">
    <text evidence="1">The sequence shown here is derived from an EMBL/GenBank/DDBJ whole genome shotgun (WGS) entry which is preliminary data.</text>
</comment>
<evidence type="ECO:0000313" key="1">
    <source>
        <dbReference type="EMBL" id="MPN37480.1"/>
    </source>
</evidence>
<proteinExistence type="predicted"/>